<dbReference type="EMBL" id="UINC01062476">
    <property type="protein sequence ID" value="SVB89137.1"/>
    <property type="molecule type" value="Genomic_DNA"/>
</dbReference>
<dbReference type="AlphaFoldDB" id="A0A382HQA1"/>
<evidence type="ECO:0000256" key="1">
    <source>
        <dbReference type="SAM" id="Phobius"/>
    </source>
</evidence>
<evidence type="ECO:0000313" key="2">
    <source>
        <dbReference type="EMBL" id="SVB89137.1"/>
    </source>
</evidence>
<reference evidence="2" key="1">
    <citation type="submission" date="2018-05" db="EMBL/GenBank/DDBJ databases">
        <authorList>
            <person name="Lanie J.A."/>
            <person name="Ng W.-L."/>
            <person name="Kazmierczak K.M."/>
            <person name="Andrzejewski T.M."/>
            <person name="Davidsen T.M."/>
            <person name="Wayne K.J."/>
            <person name="Tettelin H."/>
            <person name="Glass J.I."/>
            <person name="Rusch D."/>
            <person name="Podicherti R."/>
            <person name="Tsui H.-C.T."/>
            <person name="Winkler M.E."/>
        </authorList>
    </citation>
    <scope>NUCLEOTIDE SEQUENCE</scope>
</reference>
<feature type="transmembrane region" description="Helical" evidence="1">
    <location>
        <begin position="134"/>
        <end position="154"/>
    </location>
</feature>
<proteinExistence type="predicted"/>
<sequence length="183" mass="21828">MLTLEEILIGIIRIIGSIPTLKWAFFGSLFAVFVDLSDLFWKDYLHLGGIRNYQAFDKIFDLVYMSVFLVVARKWGGIFAKIALYLFIFRFVGMILFEFTDQRFFLLVFPNIFEFWFIFTALARRLWSEKSQKVNFIIYSLVICTFFKLIHEWVLHGGKYFDRWGFFEFMSLLFNFLRGGGWG</sequence>
<organism evidence="2">
    <name type="scientific">marine metagenome</name>
    <dbReference type="NCBI Taxonomy" id="408172"/>
    <lineage>
        <taxon>unclassified sequences</taxon>
        <taxon>metagenomes</taxon>
        <taxon>ecological metagenomes</taxon>
    </lineage>
</organism>
<keyword evidence="1" id="KW-0472">Membrane</keyword>
<feature type="transmembrane region" description="Helical" evidence="1">
    <location>
        <begin position="7"/>
        <end position="33"/>
    </location>
</feature>
<name>A0A382HQA1_9ZZZZ</name>
<feature type="transmembrane region" description="Helical" evidence="1">
    <location>
        <begin position="78"/>
        <end position="97"/>
    </location>
</feature>
<keyword evidence="1" id="KW-0812">Transmembrane</keyword>
<gene>
    <name evidence="2" type="ORF">METZ01_LOCUS241991</name>
</gene>
<keyword evidence="1" id="KW-1133">Transmembrane helix</keyword>
<accession>A0A382HQA1</accession>
<feature type="transmembrane region" description="Helical" evidence="1">
    <location>
        <begin position="103"/>
        <end position="122"/>
    </location>
</feature>
<protein>
    <submittedName>
        <fullName evidence="2">Uncharacterized protein</fullName>
    </submittedName>
</protein>